<protein>
    <submittedName>
        <fullName evidence="1">Uncharacterized protein</fullName>
    </submittedName>
</protein>
<dbReference type="EMBL" id="DS022243">
    <property type="protein sequence ID" value="EWG39523.1"/>
    <property type="molecule type" value="Genomic_DNA"/>
</dbReference>
<dbReference type="GeneID" id="30071898"/>
<proteinExistence type="predicted"/>
<dbReference type="VEuPathDB" id="FungiDB:FVEG_15022"/>
<accession>W7LJG8</accession>
<sequence>MGSEDNYMDMLTSSPIVIPDLINTPRVGCFNRARFTFIHHAGTRTDRSLKPAMYSVKAEAWQRLSLYSEETKLTDPLGVVSARHLLADDLAGSTIGENFRCISQTATIARTCSKRGRDEWYHSNYGSSYSHLIIICVTESELGVTIYEHPLVTVVQVYIISLPLLSCYLLLITTVN</sequence>
<dbReference type="AlphaFoldDB" id="W7LJG8"/>
<dbReference type="RefSeq" id="XP_018745715.1">
    <property type="nucleotide sequence ID" value="XM_018904118.1"/>
</dbReference>
<dbReference type="RefSeq" id="XP_018745714.1">
    <property type="nucleotide sequence ID" value="XM_018904117.1"/>
</dbReference>
<organism evidence="1 2">
    <name type="scientific">Gibberella moniliformis (strain M3125 / FGSC 7600)</name>
    <name type="common">Maize ear and stalk rot fungus</name>
    <name type="synonym">Fusarium verticillioides</name>
    <dbReference type="NCBI Taxonomy" id="334819"/>
    <lineage>
        <taxon>Eukaryota</taxon>
        <taxon>Fungi</taxon>
        <taxon>Dikarya</taxon>
        <taxon>Ascomycota</taxon>
        <taxon>Pezizomycotina</taxon>
        <taxon>Sordariomycetes</taxon>
        <taxon>Hypocreomycetidae</taxon>
        <taxon>Hypocreales</taxon>
        <taxon>Nectriaceae</taxon>
        <taxon>Fusarium</taxon>
        <taxon>Fusarium fujikuroi species complex</taxon>
    </lineage>
</organism>
<dbReference type="EMBL" id="DS022243">
    <property type="protein sequence ID" value="EWG39521.1"/>
    <property type="molecule type" value="Genomic_DNA"/>
</dbReference>
<reference evidence="1" key="2">
    <citation type="submission" date="2013-11" db="EMBL/GenBank/DDBJ databases">
        <authorList>
            <consortium name="The Broad Institute Genome Sequencing Platform"/>
            <person name="Ma L.-J."/>
            <person name="Corby-Kistler H."/>
            <person name="Broz K."/>
            <person name="Gale L.R."/>
            <person name="Jonkers W."/>
            <person name="O'Donnell K."/>
            <person name="Ploetz R."/>
            <person name="Steinberg C."/>
            <person name="Schwartz D.C."/>
            <person name="VanEtten H."/>
            <person name="Zhou S."/>
            <person name="Young S.K."/>
            <person name="Zeng Q."/>
            <person name="Gargeya S."/>
            <person name="Fitzgerald M."/>
            <person name="Abouelleil A."/>
            <person name="Alvarado L."/>
            <person name="Chapman S.B."/>
            <person name="Gainer-Dewar J."/>
            <person name="Goldberg J."/>
            <person name="Griggs A."/>
            <person name="Gujja S."/>
            <person name="Hansen M."/>
            <person name="Howarth C."/>
            <person name="Imamovic A."/>
            <person name="Ireland A."/>
            <person name="Larimer J."/>
            <person name="McCowan C."/>
            <person name="Murphy C."/>
            <person name="Pearson M."/>
            <person name="Poon T.W."/>
            <person name="Priest M."/>
            <person name="Roberts A."/>
            <person name="Saif S."/>
            <person name="Shea T."/>
            <person name="Sykes S."/>
            <person name="Wortman J."/>
            <person name="Nusbaum C."/>
            <person name="Birren B."/>
        </authorList>
    </citation>
    <scope>NUCLEOTIDE SEQUENCE</scope>
    <source>
        <strain evidence="1">7600</strain>
    </source>
</reference>
<dbReference type="EMBL" id="DS022243">
    <property type="protein sequence ID" value="EWG39524.1"/>
    <property type="molecule type" value="Genomic_DNA"/>
</dbReference>
<dbReference type="Proteomes" id="UP000009096">
    <property type="component" value="Chromosome 6"/>
</dbReference>
<dbReference type="KEGG" id="fvr:FVEG_15022"/>
<evidence type="ECO:0000313" key="2">
    <source>
        <dbReference type="Proteomes" id="UP000009096"/>
    </source>
</evidence>
<dbReference type="EMBL" id="DS022243">
    <property type="protein sequence ID" value="EWG39522.1"/>
    <property type="molecule type" value="Genomic_DNA"/>
</dbReference>
<dbReference type="RefSeq" id="XP_018745711.1">
    <property type="nucleotide sequence ID" value="XM_018904114.1"/>
</dbReference>
<dbReference type="EMBL" id="DS022243">
    <property type="protein sequence ID" value="EWG39520.1"/>
    <property type="molecule type" value="Genomic_DNA"/>
</dbReference>
<keyword evidence="2" id="KW-1185">Reference proteome</keyword>
<dbReference type="RefSeq" id="XP_018745713.1">
    <property type="nucleotide sequence ID" value="XM_018904116.1"/>
</dbReference>
<name>W7LJG8_GIBM7</name>
<evidence type="ECO:0000313" key="1">
    <source>
        <dbReference type="EMBL" id="EWG39523.1"/>
    </source>
</evidence>
<reference evidence="1 2" key="1">
    <citation type="journal article" date="2010" name="Nature">
        <title>Comparative genomics reveals mobile pathogenicity chromosomes in Fusarium.</title>
        <authorList>
            <person name="Ma L.J."/>
            <person name="van der Does H.C."/>
            <person name="Borkovich K.A."/>
            <person name="Coleman J.J."/>
            <person name="Daboussi M.J."/>
            <person name="Di Pietro A."/>
            <person name="Dufresne M."/>
            <person name="Freitag M."/>
            <person name="Grabherr M."/>
            <person name="Henrissat B."/>
            <person name="Houterman P.M."/>
            <person name="Kang S."/>
            <person name="Shim W.B."/>
            <person name="Woloshuk C."/>
            <person name="Xie X."/>
            <person name="Xu J.R."/>
            <person name="Antoniw J."/>
            <person name="Baker S.E."/>
            <person name="Bluhm B.H."/>
            <person name="Breakspear A."/>
            <person name="Brown D.W."/>
            <person name="Butchko R.A."/>
            <person name="Chapman S."/>
            <person name="Coulson R."/>
            <person name="Coutinho P.M."/>
            <person name="Danchin E.G."/>
            <person name="Diener A."/>
            <person name="Gale L.R."/>
            <person name="Gardiner D.M."/>
            <person name="Goff S."/>
            <person name="Hammond-Kosack K.E."/>
            <person name="Hilburn K."/>
            <person name="Hua-Van A."/>
            <person name="Jonkers W."/>
            <person name="Kazan K."/>
            <person name="Kodira C.D."/>
            <person name="Koehrsen M."/>
            <person name="Kumar L."/>
            <person name="Lee Y.H."/>
            <person name="Li L."/>
            <person name="Manners J.M."/>
            <person name="Miranda-Saavedra D."/>
            <person name="Mukherjee M."/>
            <person name="Park G."/>
            <person name="Park J."/>
            <person name="Park S.Y."/>
            <person name="Proctor R.H."/>
            <person name="Regev A."/>
            <person name="Ruiz-Roldan M.C."/>
            <person name="Sain D."/>
            <person name="Sakthikumar S."/>
            <person name="Sykes S."/>
            <person name="Schwartz D.C."/>
            <person name="Turgeon B.G."/>
            <person name="Wapinski I."/>
            <person name="Yoder O."/>
            <person name="Young S."/>
            <person name="Zeng Q."/>
            <person name="Zhou S."/>
            <person name="Galagan J."/>
            <person name="Cuomo C.A."/>
            <person name="Kistler H.C."/>
            <person name="Rep M."/>
        </authorList>
    </citation>
    <scope>NUCLEOTIDE SEQUENCE [LARGE SCALE GENOMIC DNA]</scope>
    <source>
        <strain evidence="1">7600</strain>
        <strain evidence="2">M3125 / FGSC 7600</strain>
    </source>
</reference>
<gene>
    <name evidence="1" type="ORF">FVEG_15022</name>
</gene>
<dbReference type="RefSeq" id="XP_018745712.1">
    <property type="nucleotide sequence ID" value="XM_018904115.1"/>
</dbReference>